<dbReference type="AlphaFoldDB" id="A0A397THI4"/>
<proteinExistence type="predicted"/>
<keyword evidence="1" id="KW-0472">Membrane</keyword>
<comment type="caution">
    <text evidence="2">The sequence shown here is derived from an EMBL/GenBank/DDBJ whole genome shotgun (WGS) entry which is preliminary data.</text>
</comment>
<keyword evidence="1" id="KW-0812">Transmembrane</keyword>
<organism evidence="2 3">
    <name type="scientific">Glomus cerebriforme</name>
    <dbReference type="NCBI Taxonomy" id="658196"/>
    <lineage>
        <taxon>Eukaryota</taxon>
        <taxon>Fungi</taxon>
        <taxon>Fungi incertae sedis</taxon>
        <taxon>Mucoromycota</taxon>
        <taxon>Glomeromycotina</taxon>
        <taxon>Glomeromycetes</taxon>
        <taxon>Glomerales</taxon>
        <taxon>Glomeraceae</taxon>
        <taxon>Glomus</taxon>
    </lineage>
</organism>
<feature type="transmembrane region" description="Helical" evidence="1">
    <location>
        <begin position="55"/>
        <end position="76"/>
    </location>
</feature>
<accession>A0A397THI4</accession>
<keyword evidence="3" id="KW-1185">Reference proteome</keyword>
<dbReference type="Proteomes" id="UP000265703">
    <property type="component" value="Unassembled WGS sequence"/>
</dbReference>
<evidence type="ECO:0000313" key="2">
    <source>
        <dbReference type="EMBL" id="RIA97508.1"/>
    </source>
</evidence>
<evidence type="ECO:0000313" key="3">
    <source>
        <dbReference type="Proteomes" id="UP000265703"/>
    </source>
</evidence>
<gene>
    <name evidence="2" type="ORF">C1645_259484</name>
</gene>
<keyword evidence="1" id="KW-1133">Transmembrane helix</keyword>
<evidence type="ECO:0000256" key="1">
    <source>
        <dbReference type="SAM" id="Phobius"/>
    </source>
</evidence>
<protein>
    <submittedName>
        <fullName evidence="2">Uncharacterized protein</fullName>
    </submittedName>
</protein>
<sequence length="77" mass="8788">MDLADLNSIFSRLKSNFFLDLLLLLYQVLFIYSLFNSSKEFISSSSLAINSRTFLLSICCGISKMRIVLNLFVLVLI</sequence>
<name>A0A397THI4_9GLOM</name>
<feature type="transmembrane region" description="Helical" evidence="1">
    <location>
        <begin position="17"/>
        <end position="35"/>
    </location>
</feature>
<dbReference type="EMBL" id="QKYT01000028">
    <property type="protein sequence ID" value="RIA97508.1"/>
    <property type="molecule type" value="Genomic_DNA"/>
</dbReference>
<reference evidence="2 3" key="1">
    <citation type="submission" date="2018-06" db="EMBL/GenBank/DDBJ databases">
        <title>Comparative genomics reveals the genomic features of Rhizophagus irregularis, R. cerebriforme, R. diaphanum and Gigaspora rosea, and their symbiotic lifestyle signature.</title>
        <authorList>
            <person name="Morin E."/>
            <person name="San Clemente H."/>
            <person name="Chen E.C.H."/>
            <person name="De La Providencia I."/>
            <person name="Hainaut M."/>
            <person name="Kuo A."/>
            <person name="Kohler A."/>
            <person name="Murat C."/>
            <person name="Tang N."/>
            <person name="Roy S."/>
            <person name="Loubradou J."/>
            <person name="Henrissat B."/>
            <person name="Grigoriev I.V."/>
            <person name="Corradi N."/>
            <person name="Roux C."/>
            <person name="Martin F.M."/>
        </authorList>
    </citation>
    <scope>NUCLEOTIDE SEQUENCE [LARGE SCALE GENOMIC DNA]</scope>
    <source>
        <strain evidence="2 3">DAOM 227022</strain>
    </source>
</reference>